<dbReference type="GO" id="GO:0060287">
    <property type="term" value="P:epithelial cilium movement involved in determination of left/right asymmetry"/>
    <property type="evidence" value="ECO:0007669"/>
    <property type="project" value="TreeGrafter"/>
</dbReference>
<feature type="coiled-coil region" evidence="1">
    <location>
        <begin position="204"/>
        <end position="309"/>
    </location>
</feature>
<organism evidence="3 4">
    <name type="scientific">Rotaria socialis</name>
    <dbReference type="NCBI Taxonomy" id="392032"/>
    <lineage>
        <taxon>Eukaryota</taxon>
        <taxon>Metazoa</taxon>
        <taxon>Spiralia</taxon>
        <taxon>Gnathifera</taxon>
        <taxon>Rotifera</taxon>
        <taxon>Eurotatoria</taxon>
        <taxon>Bdelloidea</taxon>
        <taxon>Philodinida</taxon>
        <taxon>Philodinidae</taxon>
        <taxon>Rotaria</taxon>
    </lineage>
</organism>
<feature type="region of interest" description="Disordered" evidence="2">
    <location>
        <begin position="453"/>
        <end position="479"/>
    </location>
</feature>
<dbReference type="InterPro" id="IPR055289">
    <property type="entry name" value="OFD1"/>
</dbReference>
<accession>A0A820BS34</accession>
<feature type="region of interest" description="Disordered" evidence="2">
    <location>
        <begin position="740"/>
        <end position="768"/>
    </location>
</feature>
<evidence type="ECO:0000256" key="2">
    <source>
        <dbReference type="SAM" id="MobiDB-lite"/>
    </source>
</evidence>
<reference evidence="3" key="1">
    <citation type="submission" date="2021-02" db="EMBL/GenBank/DDBJ databases">
        <authorList>
            <person name="Nowell W R."/>
        </authorList>
    </citation>
    <scope>NUCLEOTIDE SEQUENCE</scope>
</reference>
<evidence type="ECO:0000256" key="1">
    <source>
        <dbReference type="SAM" id="Coils"/>
    </source>
</evidence>
<feature type="compositionally biased region" description="Polar residues" evidence="2">
    <location>
        <begin position="780"/>
        <end position="811"/>
    </location>
</feature>
<feature type="compositionally biased region" description="Basic and acidic residues" evidence="2">
    <location>
        <begin position="813"/>
        <end position="824"/>
    </location>
</feature>
<dbReference type="AlphaFoldDB" id="A0A820BS34"/>
<proteinExistence type="predicted"/>
<dbReference type="GO" id="GO:0036064">
    <property type="term" value="C:ciliary basal body"/>
    <property type="evidence" value="ECO:0007669"/>
    <property type="project" value="TreeGrafter"/>
</dbReference>
<sequence length="879" mass="101042">MTTVEQNGLSGRDLRIKLFDLMKSKGIIDNVKSHLRGRLIHELRGGFDDQIRFSSSTIQPTLLVRALNGLIIDYFQGQKYDYTTSVFIPEANINDYRTLSDAEILRLLNISTESCFYKNIKSNSEINGHKNLLISMLTCIASWLPGSSQNNSTQTSNDLWAGSVAGSTLDEKLNNLDAMYTNRHDDLMSMQNLSTEEKLLLFQKNVELRTKENLKQQMDQFRENEIKKVRDEERSKCQMELQSLRKELEILYKSKQDTLNEKEMRIGERFKAELENERRDLYVQRQSFLEELKTMKMRETENQRNLELRERSLTLEVDRVKRLEDDIRKREVTLSNTELHVDQQVQMKLNKLRFEIEQQFTERNKNLQLIEMRNQEEARRLSEERLLAEQAKSEVVSLRKHYSEADSTIHRLHSEAKVLQSENEILREKAKQAVDYQSIREENAILKAQMNNNTSRSQHSNRHHHDSSSSSPHDRSTKSRGIIRELKTVLDNQQVGQKVVNDELIDLKTQIALLQSSNEPEPYFNGRFPSNTGGDYLSHVIKSASDIQLNHSRYSTSSNYNQFIEDAKLRMLELDREADKVEESYRDYQHRIMTKTSHTSNLQPTENDYSSVGRMPTVKLSGQTQKATANAVPTSTSLQEISAHSHKFSWNKDQPLTNIPESLLTSKNATNDRQKTISQSNDRTFEHPEITIKPSSFDEKIHRRFITATKTFSTNENGSGSAPNILEHPDMRTPIVMEKHQLSLSSSSSSPSSISNNNNNNNNNNKRLARQQSADIYTTRARTISPVNRDTNQANSTKNLIRSNSLESSISEIVERPEQEKNDDTSSSTPPPLTRGSTKIVREYAATSSTSDVDSASKHSNNNNNNANPKLQSEEDDFW</sequence>
<feature type="region of interest" description="Disordered" evidence="2">
    <location>
        <begin position="708"/>
        <end position="728"/>
    </location>
</feature>
<feature type="coiled-coil region" evidence="1">
    <location>
        <begin position="564"/>
        <end position="591"/>
    </location>
</feature>
<dbReference type="PANTHER" id="PTHR39063:SF1">
    <property type="entry name" value="OFD1 CENTRIOLE AND CENTRIOLAR SATELLITE PROTEIN"/>
    <property type="match status" value="1"/>
</dbReference>
<dbReference type="Proteomes" id="UP000663862">
    <property type="component" value="Unassembled WGS sequence"/>
</dbReference>
<evidence type="ECO:0008006" key="5">
    <source>
        <dbReference type="Google" id="ProtNLM"/>
    </source>
</evidence>
<feature type="region of interest" description="Disordered" evidence="2">
    <location>
        <begin position="780"/>
        <end position="879"/>
    </location>
</feature>
<dbReference type="PANTHER" id="PTHR39063">
    <property type="entry name" value="ORAL-FACIAL-DIGITAL SYNDROME 1 PROTEIN HOMOLOG"/>
    <property type="match status" value="1"/>
</dbReference>
<feature type="compositionally biased region" description="Low complexity" evidence="2">
    <location>
        <begin position="845"/>
        <end position="854"/>
    </location>
</feature>
<dbReference type="Pfam" id="PF16045">
    <property type="entry name" value="LisH_2"/>
    <property type="match status" value="1"/>
</dbReference>
<evidence type="ECO:0000313" key="4">
    <source>
        <dbReference type="Proteomes" id="UP000663862"/>
    </source>
</evidence>
<feature type="coiled-coil region" evidence="1">
    <location>
        <begin position="374"/>
        <end position="429"/>
    </location>
</feature>
<name>A0A820BS34_9BILA</name>
<dbReference type="GO" id="GO:0005813">
    <property type="term" value="C:centrosome"/>
    <property type="evidence" value="ECO:0007669"/>
    <property type="project" value="TreeGrafter"/>
</dbReference>
<dbReference type="PROSITE" id="PS50896">
    <property type="entry name" value="LISH"/>
    <property type="match status" value="1"/>
</dbReference>
<feature type="compositionally biased region" description="Low complexity" evidence="2">
    <location>
        <begin position="743"/>
        <end position="765"/>
    </location>
</feature>
<dbReference type="GO" id="GO:0005576">
    <property type="term" value="C:extracellular region"/>
    <property type="evidence" value="ECO:0007669"/>
    <property type="project" value="GOC"/>
</dbReference>
<dbReference type="InterPro" id="IPR006594">
    <property type="entry name" value="LisH"/>
</dbReference>
<protein>
    <recommendedName>
        <fullName evidence="5">LisH domain-containing protein</fullName>
    </recommendedName>
</protein>
<keyword evidence="1" id="KW-0175">Coiled coil</keyword>
<dbReference type="EMBL" id="CAJOBQ010000007">
    <property type="protein sequence ID" value="CAF4205635.1"/>
    <property type="molecule type" value="Genomic_DNA"/>
</dbReference>
<evidence type="ECO:0000313" key="3">
    <source>
        <dbReference type="EMBL" id="CAF4205635.1"/>
    </source>
</evidence>
<gene>
    <name evidence="3" type="ORF">TSG867_LOCUS374</name>
</gene>
<feature type="compositionally biased region" description="Polar residues" evidence="2">
    <location>
        <begin position="708"/>
        <end position="722"/>
    </location>
</feature>
<comment type="caution">
    <text evidence="3">The sequence shown here is derived from an EMBL/GenBank/DDBJ whole genome shotgun (WGS) entry which is preliminary data.</text>
</comment>